<name>A0ABQ1X4U2_9BACT</name>
<dbReference type="InterPro" id="IPR007815">
    <property type="entry name" value="Emycin_Estase"/>
</dbReference>
<dbReference type="InterPro" id="IPR052036">
    <property type="entry name" value="Hydrolase/PRTase-associated"/>
</dbReference>
<dbReference type="Proteomes" id="UP000601361">
    <property type="component" value="Unassembled WGS sequence"/>
</dbReference>
<keyword evidence="1" id="KW-0732">Signal</keyword>
<organism evidence="2 3">
    <name type="scientific">Hymenobacter glacieicola</name>
    <dbReference type="NCBI Taxonomy" id="1562124"/>
    <lineage>
        <taxon>Bacteria</taxon>
        <taxon>Pseudomonadati</taxon>
        <taxon>Bacteroidota</taxon>
        <taxon>Cytophagia</taxon>
        <taxon>Cytophagales</taxon>
        <taxon>Hymenobacteraceae</taxon>
        <taxon>Hymenobacter</taxon>
    </lineage>
</organism>
<accession>A0ABQ1X4U2</accession>
<dbReference type="RefSeq" id="WP_188559638.1">
    <property type="nucleotide sequence ID" value="NZ_BMGS01000014.1"/>
</dbReference>
<comment type="caution">
    <text evidence="2">The sequence shown here is derived from an EMBL/GenBank/DDBJ whole genome shotgun (WGS) entry which is preliminary data.</text>
</comment>
<dbReference type="PANTHER" id="PTHR31299">
    <property type="entry name" value="ESTERASE, PUTATIVE (AFU_ORTHOLOGUE AFUA_1G05850)-RELATED"/>
    <property type="match status" value="1"/>
</dbReference>
<protein>
    <recommendedName>
        <fullName evidence="4">Erythromycin esterase family protein</fullName>
    </recommendedName>
</protein>
<dbReference type="PANTHER" id="PTHR31299:SF0">
    <property type="entry name" value="ESTERASE, PUTATIVE (AFU_ORTHOLOGUE AFUA_1G05850)-RELATED"/>
    <property type="match status" value="1"/>
</dbReference>
<sequence>MKLFSTAVCLLLCAPTFAQDIRSYVTTNTVRVATLDAASDEYQDLAAVGQAIGDARVVMLGEQDHGDGPAFQAKTRLIKYLHERKGFTVLAFESDFYGLTTGWEKLTQQPDSIRRFLRYNIFPLWARSEDCRYLFQHYIPQSLQTANPLHVAGFDSQLYLSYSYLHLRKDLDSYLVRQGIAGKFPSPAAYQQFIEAVQGLIAEPRTPGAFRPGMRKDLENGLQLVSQAQLAAHDTSAWPRVLASLQAYMVQGDEARDKAMADNLKFLLTNQYEDAKVIVWAANTHIMKHTDRITGKGKDFNRVIFHNMGTYFVQDPLWARQTYVLGFASY</sequence>
<evidence type="ECO:0008006" key="4">
    <source>
        <dbReference type="Google" id="ProtNLM"/>
    </source>
</evidence>
<dbReference type="SUPFAM" id="SSF159501">
    <property type="entry name" value="EreA/ChaN-like"/>
    <property type="match status" value="1"/>
</dbReference>
<proteinExistence type="predicted"/>
<dbReference type="Pfam" id="PF05139">
    <property type="entry name" value="Erythro_esteras"/>
    <property type="match status" value="1"/>
</dbReference>
<feature type="chain" id="PRO_5046849226" description="Erythromycin esterase family protein" evidence="1">
    <location>
        <begin position="19"/>
        <end position="330"/>
    </location>
</feature>
<evidence type="ECO:0000256" key="1">
    <source>
        <dbReference type="SAM" id="SignalP"/>
    </source>
</evidence>
<evidence type="ECO:0000313" key="3">
    <source>
        <dbReference type="Proteomes" id="UP000601361"/>
    </source>
</evidence>
<dbReference type="Gene3D" id="3.40.1660.10">
    <property type="entry name" value="EreA-like (biosynthetic domain)"/>
    <property type="match status" value="2"/>
</dbReference>
<gene>
    <name evidence="2" type="ORF">GCM10011378_39980</name>
</gene>
<keyword evidence="3" id="KW-1185">Reference proteome</keyword>
<feature type="signal peptide" evidence="1">
    <location>
        <begin position="1"/>
        <end position="18"/>
    </location>
</feature>
<reference evidence="3" key="1">
    <citation type="journal article" date="2019" name="Int. J. Syst. Evol. Microbiol.">
        <title>The Global Catalogue of Microorganisms (GCM) 10K type strain sequencing project: providing services to taxonomists for standard genome sequencing and annotation.</title>
        <authorList>
            <consortium name="The Broad Institute Genomics Platform"/>
            <consortium name="The Broad Institute Genome Sequencing Center for Infectious Disease"/>
            <person name="Wu L."/>
            <person name="Ma J."/>
        </authorList>
    </citation>
    <scope>NUCLEOTIDE SEQUENCE [LARGE SCALE GENOMIC DNA]</scope>
    <source>
        <strain evidence="3">CGMCC 1.12990</strain>
    </source>
</reference>
<evidence type="ECO:0000313" key="2">
    <source>
        <dbReference type="EMBL" id="GGG59996.1"/>
    </source>
</evidence>
<dbReference type="CDD" id="cd14728">
    <property type="entry name" value="Ere-like"/>
    <property type="match status" value="1"/>
</dbReference>
<dbReference type="EMBL" id="BMGS01000014">
    <property type="protein sequence ID" value="GGG59996.1"/>
    <property type="molecule type" value="Genomic_DNA"/>
</dbReference>